<dbReference type="Proteomes" id="UP000436006">
    <property type="component" value="Unassembled WGS sequence"/>
</dbReference>
<feature type="transmembrane region" description="Helical" evidence="1">
    <location>
        <begin position="43"/>
        <end position="62"/>
    </location>
</feature>
<evidence type="ECO:0000313" key="3">
    <source>
        <dbReference type="Proteomes" id="UP000436006"/>
    </source>
</evidence>
<gene>
    <name evidence="2" type="ORF">GO755_30335</name>
</gene>
<proteinExistence type="predicted"/>
<keyword evidence="1" id="KW-1133">Transmembrane helix</keyword>
<reference evidence="2 3" key="1">
    <citation type="submission" date="2019-12" db="EMBL/GenBank/DDBJ databases">
        <title>Spirosoma sp. HMF4905 genome sequencing and assembly.</title>
        <authorList>
            <person name="Kang H."/>
            <person name="Cha I."/>
            <person name="Kim H."/>
            <person name="Joh K."/>
        </authorList>
    </citation>
    <scope>NUCLEOTIDE SEQUENCE [LARGE SCALE GENOMIC DNA]</scope>
    <source>
        <strain evidence="2 3">HMF4905</strain>
    </source>
</reference>
<keyword evidence="3" id="KW-1185">Reference proteome</keyword>
<evidence type="ECO:0000256" key="1">
    <source>
        <dbReference type="SAM" id="Phobius"/>
    </source>
</evidence>
<accession>A0A7K1SKN7</accession>
<evidence type="ECO:0000313" key="2">
    <source>
        <dbReference type="EMBL" id="MVM34369.1"/>
    </source>
</evidence>
<keyword evidence="1" id="KW-0812">Transmembrane</keyword>
<dbReference type="RefSeq" id="WP_157589189.1">
    <property type="nucleotide sequence ID" value="NZ_WPIN01000015.1"/>
</dbReference>
<keyword evidence="1" id="KW-0472">Membrane</keyword>
<organism evidence="2 3">
    <name type="scientific">Spirosoma arboris</name>
    <dbReference type="NCBI Taxonomy" id="2682092"/>
    <lineage>
        <taxon>Bacteria</taxon>
        <taxon>Pseudomonadati</taxon>
        <taxon>Bacteroidota</taxon>
        <taxon>Cytophagia</taxon>
        <taxon>Cytophagales</taxon>
        <taxon>Cytophagaceae</taxon>
        <taxon>Spirosoma</taxon>
    </lineage>
</organism>
<comment type="caution">
    <text evidence="2">The sequence shown here is derived from an EMBL/GenBank/DDBJ whole genome shotgun (WGS) entry which is preliminary data.</text>
</comment>
<protein>
    <submittedName>
        <fullName evidence="2">Uncharacterized protein</fullName>
    </submittedName>
</protein>
<feature type="transmembrane region" description="Helical" evidence="1">
    <location>
        <begin position="12"/>
        <end position="31"/>
    </location>
</feature>
<dbReference type="AlphaFoldDB" id="A0A7K1SKN7"/>
<name>A0A7K1SKN7_9BACT</name>
<feature type="transmembrane region" description="Helical" evidence="1">
    <location>
        <begin position="68"/>
        <end position="87"/>
    </location>
</feature>
<dbReference type="EMBL" id="WPIN01000015">
    <property type="protein sequence ID" value="MVM34369.1"/>
    <property type="molecule type" value="Genomic_DNA"/>
</dbReference>
<sequence length="121" mass="13721">MKEAYRLYQSVPADVLIAMCLFLGAMARLARNESISAWAAGREFYYSLIVGASLTGFVIWLAEWDLKSGWWIALAAPMACSVVVEIFHKKAEQIRDMDLKETVIFIFDEIKKRLTKTSPTP</sequence>